<evidence type="ECO:0008006" key="3">
    <source>
        <dbReference type="Google" id="ProtNLM"/>
    </source>
</evidence>
<gene>
    <name evidence="1" type="ORF">SAMN05216266_11442</name>
</gene>
<accession>A0A1I1BL51</accession>
<dbReference type="OrthoDB" id="9895207at2"/>
<name>A0A1I1BL51_9PSEU</name>
<evidence type="ECO:0000313" key="2">
    <source>
        <dbReference type="Proteomes" id="UP000243799"/>
    </source>
</evidence>
<organism evidence="1 2">
    <name type="scientific">Amycolatopsis marina</name>
    <dbReference type="NCBI Taxonomy" id="490629"/>
    <lineage>
        <taxon>Bacteria</taxon>
        <taxon>Bacillati</taxon>
        <taxon>Actinomycetota</taxon>
        <taxon>Actinomycetes</taxon>
        <taxon>Pseudonocardiales</taxon>
        <taxon>Pseudonocardiaceae</taxon>
        <taxon>Amycolatopsis</taxon>
    </lineage>
</organism>
<dbReference type="Proteomes" id="UP000243799">
    <property type="component" value="Unassembled WGS sequence"/>
</dbReference>
<proteinExistence type="predicted"/>
<reference evidence="2" key="1">
    <citation type="submission" date="2016-10" db="EMBL/GenBank/DDBJ databases">
        <authorList>
            <person name="Varghese N."/>
            <person name="Submissions S."/>
        </authorList>
    </citation>
    <scope>NUCLEOTIDE SEQUENCE [LARGE SCALE GENOMIC DNA]</scope>
    <source>
        <strain evidence="2">CGMCC 4.3568</strain>
    </source>
</reference>
<evidence type="ECO:0000313" key="1">
    <source>
        <dbReference type="EMBL" id="SFB49478.1"/>
    </source>
</evidence>
<dbReference type="AlphaFoldDB" id="A0A1I1BL51"/>
<protein>
    <recommendedName>
        <fullName evidence="3">DUF222 domain-containing protein</fullName>
    </recommendedName>
</protein>
<dbReference type="EMBL" id="FOKG01000014">
    <property type="protein sequence ID" value="SFB49478.1"/>
    <property type="molecule type" value="Genomic_DNA"/>
</dbReference>
<dbReference type="RefSeq" id="WP_091675186.1">
    <property type="nucleotide sequence ID" value="NZ_FOKG01000014.1"/>
</dbReference>
<keyword evidence="2" id="KW-1185">Reference proteome</keyword>
<sequence>MPREALTLADLQTVDRAVLRLEKEARVRKKARAVLNTALRARAIPGRWADAVQCPSDNHSRVWSEVGSFDDLVQLGRQADGDVVRSQTACSGILRSDAPLAGQLQSTPAMAAKLLVVLTDDRVTLLTRTFHTPASRTV</sequence>